<dbReference type="Proteomes" id="UP001732700">
    <property type="component" value="Chromosome 5C"/>
</dbReference>
<protein>
    <submittedName>
        <fullName evidence="1">Uncharacterized protein</fullName>
    </submittedName>
</protein>
<dbReference type="EnsemblPlants" id="AVESA.00010b.r2.5CG0904320.1">
    <property type="protein sequence ID" value="AVESA.00010b.r2.5CG0904320.1.CDS.1"/>
    <property type="gene ID" value="AVESA.00010b.r2.5CG0904320"/>
</dbReference>
<evidence type="ECO:0000313" key="1">
    <source>
        <dbReference type="EnsemblPlants" id="AVESA.00010b.r2.5CG0904320.1.CDS.1"/>
    </source>
</evidence>
<accession>A0ACD5Y7P9</accession>
<organism evidence="1 2">
    <name type="scientific">Avena sativa</name>
    <name type="common">Oat</name>
    <dbReference type="NCBI Taxonomy" id="4498"/>
    <lineage>
        <taxon>Eukaryota</taxon>
        <taxon>Viridiplantae</taxon>
        <taxon>Streptophyta</taxon>
        <taxon>Embryophyta</taxon>
        <taxon>Tracheophyta</taxon>
        <taxon>Spermatophyta</taxon>
        <taxon>Magnoliopsida</taxon>
        <taxon>Liliopsida</taxon>
        <taxon>Poales</taxon>
        <taxon>Poaceae</taxon>
        <taxon>BOP clade</taxon>
        <taxon>Pooideae</taxon>
        <taxon>Poodae</taxon>
        <taxon>Poeae</taxon>
        <taxon>Poeae Chloroplast Group 1 (Aveneae type)</taxon>
        <taxon>Aveninae</taxon>
        <taxon>Avena</taxon>
    </lineage>
</organism>
<evidence type="ECO:0000313" key="2">
    <source>
        <dbReference type="Proteomes" id="UP001732700"/>
    </source>
</evidence>
<sequence>MDTPRPPHLRVADDVAPWVAGTRIAWDLMARPHAPFTAWSQDDDSNNGDGEPANPFALLRKLYDRMPAQAQQGGDARWTPGAVDDTGADHVDDAYRNGGFGAVPASGDAIAGLGETSASEARERACTVCLQDFEGGDKLRRLPCFHSFHERCIFDWLRVSRACPLCRHRLPMERK</sequence>
<reference evidence="1" key="1">
    <citation type="submission" date="2021-05" db="EMBL/GenBank/DDBJ databases">
        <authorList>
            <person name="Scholz U."/>
            <person name="Mascher M."/>
            <person name="Fiebig A."/>
        </authorList>
    </citation>
    <scope>NUCLEOTIDE SEQUENCE [LARGE SCALE GENOMIC DNA]</scope>
</reference>
<name>A0ACD5Y7P9_AVESA</name>
<proteinExistence type="predicted"/>
<reference evidence="1" key="2">
    <citation type="submission" date="2025-09" db="UniProtKB">
        <authorList>
            <consortium name="EnsemblPlants"/>
        </authorList>
    </citation>
    <scope>IDENTIFICATION</scope>
</reference>
<keyword evidence="2" id="KW-1185">Reference proteome</keyword>